<feature type="region of interest" description="Disordered" evidence="9">
    <location>
        <begin position="85"/>
        <end position="104"/>
    </location>
</feature>
<dbReference type="PRINTS" id="PR00367">
    <property type="entry name" value="ETHRSPELEMNT"/>
</dbReference>
<keyword evidence="5" id="KW-0010">Activator</keyword>
<dbReference type="FunFam" id="3.30.730.10:FF:000001">
    <property type="entry name" value="Ethylene-responsive transcription factor 2"/>
    <property type="match status" value="1"/>
</dbReference>
<feature type="domain" description="AP2/ERF" evidence="10">
    <location>
        <begin position="25"/>
        <end position="82"/>
    </location>
</feature>
<dbReference type="SMART" id="SM00380">
    <property type="entry name" value="AP2"/>
    <property type="match status" value="1"/>
</dbReference>
<dbReference type="PROSITE" id="PS51032">
    <property type="entry name" value="AP2_ERF"/>
    <property type="match status" value="1"/>
</dbReference>
<comment type="similarity">
    <text evidence="8">Belongs to the AP2/ERF transcription factor family. ERF subfamily.</text>
</comment>
<organism evidence="11 12">
    <name type="scientific">Nelumbo nucifera</name>
    <name type="common">Sacred lotus</name>
    <dbReference type="NCBI Taxonomy" id="4432"/>
    <lineage>
        <taxon>Eukaryota</taxon>
        <taxon>Viridiplantae</taxon>
        <taxon>Streptophyta</taxon>
        <taxon>Embryophyta</taxon>
        <taxon>Tracheophyta</taxon>
        <taxon>Spermatophyta</taxon>
        <taxon>Magnoliopsida</taxon>
        <taxon>Proteales</taxon>
        <taxon>Nelumbonaceae</taxon>
        <taxon>Nelumbo</taxon>
    </lineage>
</organism>
<evidence type="ECO:0000256" key="1">
    <source>
        <dbReference type="ARBA" id="ARBA00004123"/>
    </source>
</evidence>
<dbReference type="GO" id="GO:0003677">
    <property type="term" value="F:DNA binding"/>
    <property type="evidence" value="ECO:0007669"/>
    <property type="project" value="UniProtKB-KW"/>
</dbReference>
<dbReference type="InterPro" id="IPR016177">
    <property type="entry name" value="DNA-bd_dom_sf"/>
</dbReference>
<evidence type="ECO:0000256" key="5">
    <source>
        <dbReference type="ARBA" id="ARBA00023159"/>
    </source>
</evidence>
<evidence type="ECO:0000313" key="12">
    <source>
        <dbReference type="Proteomes" id="UP000607653"/>
    </source>
</evidence>
<dbReference type="PANTHER" id="PTHR31241">
    <property type="entry name" value="DEHYDRATION-RESPONSIVE ELEMENT-BINDING PROTEIN 2C"/>
    <property type="match status" value="1"/>
</dbReference>
<keyword evidence="3" id="KW-0346">Stress response</keyword>
<evidence type="ECO:0000256" key="4">
    <source>
        <dbReference type="ARBA" id="ARBA00023125"/>
    </source>
</evidence>
<name>A0A822XVQ8_NELNU</name>
<keyword evidence="6" id="KW-0804">Transcription</keyword>
<dbReference type="Gene3D" id="3.30.730.10">
    <property type="entry name" value="AP2/ERF domain"/>
    <property type="match status" value="1"/>
</dbReference>
<evidence type="ECO:0000256" key="2">
    <source>
        <dbReference type="ARBA" id="ARBA00023015"/>
    </source>
</evidence>
<sequence>MVMVVGENDCRGRKQVIPMEPALPNYRGIRQQTMGKWVAEIRDPNRGSRLWLGTFSTTLEDALAYDEATKAMCGLCVRLNFPESSASMQSSYSATTSFSYSKVT</sequence>
<dbReference type="AlphaFoldDB" id="A0A822XVQ8"/>
<gene>
    <name evidence="11" type="ORF">HUJ06_024714</name>
</gene>
<evidence type="ECO:0000256" key="9">
    <source>
        <dbReference type="SAM" id="MobiDB-lite"/>
    </source>
</evidence>
<dbReference type="InterPro" id="IPR001471">
    <property type="entry name" value="AP2/ERF_dom"/>
</dbReference>
<dbReference type="EMBL" id="DUZY01000001">
    <property type="protein sequence ID" value="DAD23251.1"/>
    <property type="molecule type" value="Genomic_DNA"/>
</dbReference>
<evidence type="ECO:0000256" key="3">
    <source>
        <dbReference type="ARBA" id="ARBA00023016"/>
    </source>
</evidence>
<dbReference type="SUPFAM" id="SSF54171">
    <property type="entry name" value="DNA-binding domain"/>
    <property type="match status" value="1"/>
</dbReference>
<accession>A0A822XVQ8</accession>
<protein>
    <recommendedName>
        <fullName evidence="10">AP2/ERF domain-containing protein</fullName>
    </recommendedName>
</protein>
<dbReference type="InterPro" id="IPR036955">
    <property type="entry name" value="AP2/ERF_dom_sf"/>
</dbReference>
<dbReference type="GO" id="GO:0003700">
    <property type="term" value="F:DNA-binding transcription factor activity"/>
    <property type="evidence" value="ECO:0007669"/>
    <property type="project" value="InterPro"/>
</dbReference>
<reference evidence="11 12" key="1">
    <citation type="journal article" date="2020" name="Mol. Biol. Evol.">
        <title>Distinct Expression and Methylation Patterns for Genes with Different Fates following a Single Whole-Genome Duplication in Flowering Plants.</title>
        <authorList>
            <person name="Shi T."/>
            <person name="Rahmani R.S."/>
            <person name="Gugger P.F."/>
            <person name="Wang M."/>
            <person name="Li H."/>
            <person name="Zhang Y."/>
            <person name="Li Z."/>
            <person name="Wang Q."/>
            <person name="Van de Peer Y."/>
            <person name="Marchal K."/>
            <person name="Chen J."/>
        </authorList>
    </citation>
    <scope>NUCLEOTIDE SEQUENCE [LARGE SCALE GENOMIC DNA]</scope>
    <source>
        <tissue evidence="11">Leaf</tissue>
    </source>
</reference>
<keyword evidence="12" id="KW-1185">Reference proteome</keyword>
<keyword evidence="7" id="KW-0539">Nucleus</keyword>
<dbReference type="PANTHER" id="PTHR31241:SF62">
    <property type="entry name" value="DEHYDRATION-RESPONSIVE ELEMENT-BINDING PROTEIN 2D"/>
    <property type="match status" value="1"/>
</dbReference>
<keyword evidence="2" id="KW-0805">Transcription regulation</keyword>
<evidence type="ECO:0000313" key="11">
    <source>
        <dbReference type="EMBL" id="DAD23251.1"/>
    </source>
</evidence>
<evidence type="ECO:0000256" key="7">
    <source>
        <dbReference type="ARBA" id="ARBA00023242"/>
    </source>
</evidence>
<evidence type="ECO:0000259" key="10">
    <source>
        <dbReference type="PROSITE" id="PS51032"/>
    </source>
</evidence>
<dbReference type="Proteomes" id="UP000607653">
    <property type="component" value="Unassembled WGS sequence"/>
</dbReference>
<keyword evidence="4" id="KW-0238">DNA-binding</keyword>
<dbReference type="GO" id="GO:0005634">
    <property type="term" value="C:nucleus"/>
    <property type="evidence" value="ECO:0007669"/>
    <property type="project" value="UniProtKB-SubCell"/>
</dbReference>
<comment type="caution">
    <text evidence="11">The sequence shown here is derived from an EMBL/GenBank/DDBJ whole genome shotgun (WGS) entry which is preliminary data.</text>
</comment>
<comment type="subcellular location">
    <subcellularLocation>
        <location evidence="1">Nucleus</location>
    </subcellularLocation>
</comment>
<proteinExistence type="inferred from homology"/>
<evidence type="ECO:0000256" key="8">
    <source>
        <dbReference type="ARBA" id="ARBA00024343"/>
    </source>
</evidence>
<evidence type="ECO:0000256" key="6">
    <source>
        <dbReference type="ARBA" id="ARBA00023163"/>
    </source>
</evidence>
<dbReference type="CDD" id="cd00018">
    <property type="entry name" value="AP2"/>
    <property type="match status" value="1"/>
</dbReference>
<dbReference type="Pfam" id="PF00847">
    <property type="entry name" value="AP2"/>
    <property type="match status" value="1"/>
</dbReference>